<accession>A0A6J4KYJ9</accession>
<feature type="non-terminal residue" evidence="2">
    <location>
        <position position="1"/>
    </location>
</feature>
<feature type="non-terminal residue" evidence="2">
    <location>
        <position position="72"/>
    </location>
</feature>
<reference evidence="2" key="1">
    <citation type="submission" date="2020-02" db="EMBL/GenBank/DDBJ databases">
        <authorList>
            <person name="Meier V. D."/>
        </authorList>
    </citation>
    <scope>NUCLEOTIDE SEQUENCE</scope>
    <source>
        <strain evidence="2">AVDCRST_MAG16</strain>
    </source>
</reference>
<sequence>APRARVAGRRDGPLLRQGLPGLGRARAGVEQPEGPRAGPGEDLGGLRRPPGLPGRAPGRPGLPDPRRPAGVV</sequence>
<feature type="compositionally biased region" description="Low complexity" evidence="1">
    <location>
        <begin position="14"/>
        <end position="28"/>
    </location>
</feature>
<organism evidence="2">
    <name type="scientific">uncultured Frankineae bacterium</name>
    <dbReference type="NCBI Taxonomy" id="437475"/>
    <lineage>
        <taxon>Bacteria</taxon>
        <taxon>Bacillati</taxon>
        <taxon>Actinomycetota</taxon>
        <taxon>Actinomycetes</taxon>
        <taxon>Frankiales</taxon>
        <taxon>environmental samples</taxon>
    </lineage>
</organism>
<evidence type="ECO:0000256" key="1">
    <source>
        <dbReference type="SAM" id="MobiDB-lite"/>
    </source>
</evidence>
<feature type="region of interest" description="Disordered" evidence="1">
    <location>
        <begin position="1"/>
        <end position="72"/>
    </location>
</feature>
<gene>
    <name evidence="2" type="ORF">AVDCRST_MAG16-626</name>
</gene>
<name>A0A6J4KYJ9_9ACTN</name>
<evidence type="ECO:0000313" key="2">
    <source>
        <dbReference type="EMBL" id="CAA9318401.1"/>
    </source>
</evidence>
<protein>
    <submittedName>
        <fullName evidence="2">Uncharacterized protein</fullName>
    </submittedName>
</protein>
<feature type="compositionally biased region" description="Low complexity" evidence="1">
    <location>
        <begin position="46"/>
        <end position="61"/>
    </location>
</feature>
<dbReference type="AlphaFoldDB" id="A0A6J4KYJ9"/>
<dbReference type="EMBL" id="CADCUE010000048">
    <property type="protein sequence ID" value="CAA9318401.1"/>
    <property type="molecule type" value="Genomic_DNA"/>
</dbReference>
<proteinExistence type="predicted"/>